<evidence type="ECO:0000256" key="3">
    <source>
        <dbReference type="ARBA" id="ARBA00022676"/>
    </source>
</evidence>
<dbReference type="Pfam" id="PF04101">
    <property type="entry name" value="Glyco_tran_28_C"/>
    <property type="match status" value="1"/>
</dbReference>
<name>A0A920C8I1_9BACL</name>
<dbReference type="GO" id="GO:0006488">
    <property type="term" value="P:dolichol-linked oligosaccharide biosynthetic process"/>
    <property type="evidence" value="ECO:0007669"/>
    <property type="project" value="InterPro"/>
</dbReference>
<proteinExistence type="inferred from homology"/>
<evidence type="ECO:0000256" key="5">
    <source>
        <dbReference type="ARBA" id="ARBA00022824"/>
    </source>
</evidence>
<evidence type="ECO:0000313" key="8">
    <source>
        <dbReference type="Proteomes" id="UP000679779"/>
    </source>
</evidence>
<protein>
    <submittedName>
        <fullName evidence="7">Multidrug MFS transporter</fullName>
    </submittedName>
</protein>
<comment type="subcellular location">
    <subcellularLocation>
        <location evidence="1">Endoplasmic reticulum</location>
    </subcellularLocation>
</comment>
<gene>
    <name evidence="7" type="primary">cpsG</name>
    <name evidence="7" type="ORF">J2TS6_12720</name>
</gene>
<feature type="domain" description="Glycosyl transferase family 28 C-terminal" evidence="6">
    <location>
        <begin position="1"/>
        <end position="141"/>
    </location>
</feature>
<keyword evidence="5" id="KW-0256">Endoplasmic reticulum</keyword>
<evidence type="ECO:0000259" key="6">
    <source>
        <dbReference type="Pfam" id="PF04101"/>
    </source>
</evidence>
<dbReference type="InterPro" id="IPR007235">
    <property type="entry name" value="Glyco_trans_28_C"/>
</dbReference>
<comment type="similarity">
    <text evidence="2">Belongs to the glycosyltransferase 28 family.</text>
</comment>
<dbReference type="PANTHER" id="PTHR12867:SF6">
    <property type="entry name" value="N-ACETYLGLUCOSAMINYLDIPHOSPHODOLICHOL N-ACETYLGLUCOSAMINYLTRANSFERASE"/>
    <property type="match status" value="1"/>
</dbReference>
<keyword evidence="3" id="KW-0328">Glycosyltransferase</keyword>
<keyword evidence="8" id="KW-1185">Reference proteome</keyword>
<dbReference type="Gene3D" id="3.40.50.2000">
    <property type="entry name" value="Glycogen Phosphorylase B"/>
    <property type="match status" value="1"/>
</dbReference>
<dbReference type="EMBL" id="BORQ01000001">
    <property type="protein sequence ID" value="GIO30131.1"/>
    <property type="molecule type" value="Genomic_DNA"/>
</dbReference>
<dbReference type="Proteomes" id="UP000679779">
    <property type="component" value="Unassembled WGS sequence"/>
</dbReference>
<keyword evidence="4" id="KW-0808">Transferase</keyword>
<organism evidence="7 8">
    <name type="scientific">Paenibacillus albilobatus</name>
    <dbReference type="NCBI Taxonomy" id="2716884"/>
    <lineage>
        <taxon>Bacteria</taxon>
        <taxon>Bacillati</taxon>
        <taxon>Bacillota</taxon>
        <taxon>Bacilli</taxon>
        <taxon>Bacillales</taxon>
        <taxon>Paenibacillaceae</taxon>
        <taxon>Paenibacillus</taxon>
    </lineage>
</organism>
<evidence type="ECO:0000313" key="7">
    <source>
        <dbReference type="EMBL" id="GIO30131.1"/>
    </source>
</evidence>
<accession>A0A920C8I1</accession>
<dbReference type="PANTHER" id="PTHR12867">
    <property type="entry name" value="GLYCOSYL TRANSFERASE-RELATED"/>
    <property type="match status" value="1"/>
</dbReference>
<dbReference type="GO" id="GO:0016758">
    <property type="term" value="F:hexosyltransferase activity"/>
    <property type="evidence" value="ECO:0007669"/>
    <property type="project" value="InterPro"/>
</dbReference>
<dbReference type="AlphaFoldDB" id="A0A920C8I1"/>
<sequence>MIFVTVGTHEQQFNRLLSEVDRLKQEGVIRTNVVMQSGYSDYVPAACEHYRMMTPKQMEQHMKAADIVITHGGPGSIFGALKEFKIPIVVPRRVDFKEHVDMHQVEFTKHLHLKGQILPVYEIHELENNILRYEDRIRELKSGFQGRENRKAFVQELKSIVDRLLEV</sequence>
<comment type="caution">
    <text evidence="7">The sequence shown here is derived from an EMBL/GenBank/DDBJ whole genome shotgun (WGS) entry which is preliminary data.</text>
</comment>
<dbReference type="InterPro" id="IPR039042">
    <property type="entry name" value="Alg13-like"/>
</dbReference>
<evidence type="ECO:0000256" key="4">
    <source>
        <dbReference type="ARBA" id="ARBA00022679"/>
    </source>
</evidence>
<reference evidence="7" key="1">
    <citation type="submission" date="2021-03" db="EMBL/GenBank/DDBJ databases">
        <title>Antimicrobial resistance genes in bacteria isolated from Japanese honey, and their potential for conferring macrolide and lincosamide resistance in the American foulbrood pathogen Paenibacillus larvae.</title>
        <authorList>
            <person name="Okamoto M."/>
            <person name="Kumagai M."/>
            <person name="Kanamori H."/>
            <person name="Takamatsu D."/>
        </authorList>
    </citation>
    <scope>NUCLEOTIDE SEQUENCE</scope>
    <source>
        <strain evidence="7">J2TS6</strain>
    </source>
</reference>
<evidence type="ECO:0000256" key="2">
    <source>
        <dbReference type="ARBA" id="ARBA00006962"/>
    </source>
</evidence>
<dbReference type="RefSeq" id="WP_160039994.1">
    <property type="nucleotide sequence ID" value="NZ_BORQ01000001.1"/>
</dbReference>
<evidence type="ECO:0000256" key="1">
    <source>
        <dbReference type="ARBA" id="ARBA00004240"/>
    </source>
</evidence>